<protein>
    <submittedName>
        <fullName evidence="1">Uncharacterized protein</fullName>
    </submittedName>
</protein>
<proteinExistence type="predicted"/>
<dbReference type="Proteomes" id="UP000077856">
    <property type="component" value="Chromosome"/>
</dbReference>
<accession>A0A160MCN5</accession>
<evidence type="ECO:0000313" key="2">
    <source>
        <dbReference type="Proteomes" id="UP000077856"/>
    </source>
</evidence>
<dbReference type="AlphaFoldDB" id="A0A160MCN5"/>
<dbReference type="KEGG" id="bon:A361_16640"/>
<dbReference type="EMBL" id="CP015506">
    <property type="protein sequence ID" value="AND40710.1"/>
    <property type="molecule type" value="Genomic_DNA"/>
</dbReference>
<gene>
    <name evidence="1" type="ORF">A361_16640</name>
</gene>
<sequence length="83" mass="9462">MNEHIGTMSQIPGLTSDFWPPLNELANKTNSFQSCCLANRPFSSNPLKTSNLITFEILLIKLIDQAYQHLVKFLLIKLFSAFF</sequence>
<reference evidence="1 2" key="1">
    <citation type="submission" date="2016-04" db="EMBL/GenBank/DDBJ databases">
        <title>Complete genome sequence of Bacillus oceanisediminis strain 2691.</title>
        <authorList>
            <person name="Jeong H."/>
            <person name="Kim H.J."/>
            <person name="Lee D.-W."/>
        </authorList>
    </citation>
    <scope>NUCLEOTIDE SEQUENCE [LARGE SCALE GENOMIC DNA]</scope>
    <source>
        <strain evidence="1 2">2691</strain>
    </source>
</reference>
<organism evidence="1 2">
    <name type="scientific">Cytobacillus oceanisediminis 2691</name>
    <dbReference type="NCBI Taxonomy" id="1196031"/>
    <lineage>
        <taxon>Bacteria</taxon>
        <taxon>Bacillati</taxon>
        <taxon>Bacillota</taxon>
        <taxon>Bacilli</taxon>
        <taxon>Bacillales</taxon>
        <taxon>Bacillaceae</taxon>
        <taxon>Cytobacillus</taxon>
    </lineage>
</organism>
<name>A0A160MCN5_9BACI</name>
<evidence type="ECO:0000313" key="1">
    <source>
        <dbReference type="EMBL" id="AND40710.1"/>
    </source>
</evidence>